<keyword evidence="8" id="KW-1185">Reference proteome</keyword>
<comment type="subcellular location">
    <subcellularLocation>
        <location evidence="6">Cell membrane</location>
        <topology evidence="6">Multi-pass membrane protein</topology>
    </subcellularLocation>
    <subcellularLocation>
        <location evidence="1">Membrane</location>
        <topology evidence="1">Multi-pass membrane protein</topology>
    </subcellularLocation>
</comment>
<sequence>MVMAVLFGLLIGVLLGLLGAGGSILAVPALVFGVGMAMSEAVPASLVVVGASAVAALLPRLRCRVIRWPVALVFGTAGLPAAFAGAALGRLVPERWLLGAFAVLMTVVAVRMVRDRGGHGGACRSSSGGVNWRSCLPKAVAAGAGVGLLTGMFGVGGGFVIVPALTLLLGLAPAEAVATSLVVVVINAVSGLAAHLGSAPDLDYTRIAVFAGAAMVASLAAGRVATRIPAAPLRIGFAVTVLTVAAGMAVAVTTAPHLLGAG</sequence>
<feature type="transmembrane region" description="Helical" evidence="6">
    <location>
        <begin position="135"/>
        <end position="164"/>
    </location>
</feature>
<comment type="caution">
    <text evidence="7">The sequence shown here is derived from an EMBL/GenBank/DDBJ whole genome shotgun (WGS) entry which is preliminary data.</text>
</comment>
<proteinExistence type="inferred from homology"/>
<dbReference type="Pfam" id="PF01925">
    <property type="entry name" value="TauE"/>
    <property type="match status" value="1"/>
</dbReference>
<dbReference type="Proteomes" id="UP001500908">
    <property type="component" value="Unassembled WGS sequence"/>
</dbReference>
<reference evidence="8" key="1">
    <citation type="journal article" date="2019" name="Int. J. Syst. Evol. Microbiol.">
        <title>The Global Catalogue of Microorganisms (GCM) 10K type strain sequencing project: providing services to taxonomists for standard genome sequencing and annotation.</title>
        <authorList>
            <consortium name="The Broad Institute Genomics Platform"/>
            <consortium name="The Broad Institute Genome Sequencing Center for Infectious Disease"/>
            <person name="Wu L."/>
            <person name="Ma J."/>
        </authorList>
    </citation>
    <scope>NUCLEOTIDE SEQUENCE [LARGE SCALE GENOMIC DNA]</scope>
    <source>
        <strain evidence="8">JCM 17137</strain>
    </source>
</reference>
<gene>
    <name evidence="7" type="ORF">GCM10022402_42510</name>
</gene>
<dbReference type="PANTHER" id="PTHR43701">
    <property type="entry name" value="MEMBRANE TRANSPORTER PROTEIN MJ0441-RELATED"/>
    <property type="match status" value="1"/>
</dbReference>
<organism evidence="7 8">
    <name type="scientific">Salinactinospora qingdaonensis</name>
    <dbReference type="NCBI Taxonomy" id="702744"/>
    <lineage>
        <taxon>Bacteria</taxon>
        <taxon>Bacillati</taxon>
        <taxon>Actinomycetota</taxon>
        <taxon>Actinomycetes</taxon>
        <taxon>Streptosporangiales</taxon>
        <taxon>Nocardiopsidaceae</taxon>
        <taxon>Salinactinospora</taxon>
    </lineage>
</organism>
<dbReference type="InterPro" id="IPR051598">
    <property type="entry name" value="TSUP/Inactive_protease-like"/>
</dbReference>
<feature type="transmembrane region" description="Helical" evidence="6">
    <location>
        <begin position="176"/>
        <end position="195"/>
    </location>
</feature>
<evidence type="ECO:0000256" key="3">
    <source>
        <dbReference type="ARBA" id="ARBA00022692"/>
    </source>
</evidence>
<feature type="transmembrane region" description="Helical" evidence="6">
    <location>
        <begin position="237"/>
        <end position="259"/>
    </location>
</feature>
<evidence type="ECO:0000256" key="6">
    <source>
        <dbReference type="RuleBase" id="RU363041"/>
    </source>
</evidence>
<evidence type="ECO:0000313" key="8">
    <source>
        <dbReference type="Proteomes" id="UP001500908"/>
    </source>
</evidence>
<feature type="transmembrane region" description="Helical" evidence="6">
    <location>
        <begin position="36"/>
        <end position="58"/>
    </location>
</feature>
<keyword evidence="6" id="KW-1003">Cell membrane</keyword>
<name>A0ABP7GBJ9_9ACTN</name>
<evidence type="ECO:0000313" key="7">
    <source>
        <dbReference type="EMBL" id="GAA3760079.1"/>
    </source>
</evidence>
<evidence type="ECO:0000256" key="4">
    <source>
        <dbReference type="ARBA" id="ARBA00022989"/>
    </source>
</evidence>
<dbReference type="RefSeq" id="WP_344975388.1">
    <property type="nucleotide sequence ID" value="NZ_BAABDD010000030.1"/>
</dbReference>
<accession>A0ABP7GBJ9</accession>
<keyword evidence="5 6" id="KW-0472">Membrane</keyword>
<evidence type="ECO:0000256" key="2">
    <source>
        <dbReference type="ARBA" id="ARBA00009142"/>
    </source>
</evidence>
<dbReference type="EMBL" id="BAABDD010000030">
    <property type="protein sequence ID" value="GAA3760079.1"/>
    <property type="molecule type" value="Genomic_DNA"/>
</dbReference>
<comment type="similarity">
    <text evidence="2 6">Belongs to the 4-toluene sulfonate uptake permease (TSUP) (TC 2.A.102) family.</text>
</comment>
<evidence type="ECO:0000256" key="1">
    <source>
        <dbReference type="ARBA" id="ARBA00004141"/>
    </source>
</evidence>
<keyword evidence="3 6" id="KW-0812">Transmembrane</keyword>
<feature type="transmembrane region" description="Helical" evidence="6">
    <location>
        <begin position="207"/>
        <end position="225"/>
    </location>
</feature>
<evidence type="ECO:0000256" key="5">
    <source>
        <dbReference type="ARBA" id="ARBA00023136"/>
    </source>
</evidence>
<dbReference type="PANTHER" id="PTHR43701:SF2">
    <property type="entry name" value="MEMBRANE TRANSPORTER PROTEIN YJNA-RELATED"/>
    <property type="match status" value="1"/>
</dbReference>
<feature type="transmembrane region" description="Helical" evidence="6">
    <location>
        <begin position="70"/>
        <end position="89"/>
    </location>
</feature>
<dbReference type="InterPro" id="IPR002781">
    <property type="entry name" value="TM_pro_TauE-like"/>
</dbReference>
<keyword evidence="4 6" id="KW-1133">Transmembrane helix</keyword>
<protein>
    <recommendedName>
        <fullName evidence="6">Probable membrane transporter protein</fullName>
    </recommendedName>
</protein>